<evidence type="ECO:0000313" key="2">
    <source>
        <dbReference type="Proteomes" id="UP001597205"/>
    </source>
</evidence>
<evidence type="ECO:0008006" key="3">
    <source>
        <dbReference type="Google" id="ProtNLM"/>
    </source>
</evidence>
<name>A0ABW3RN49_9SPHI</name>
<evidence type="ECO:0000313" key="1">
    <source>
        <dbReference type="EMBL" id="MFD1166586.1"/>
    </source>
</evidence>
<accession>A0ABW3RN49</accession>
<protein>
    <recommendedName>
        <fullName evidence="3">DUF3828 domain-containing protein</fullName>
    </recommendedName>
</protein>
<proteinExistence type="predicted"/>
<gene>
    <name evidence="1" type="ORF">ACFQ2C_13305</name>
</gene>
<dbReference type="RefSeq" id="WP_380897369.1">
    <property type="nucleotide sequence ID" value="NZ_JBHTKY010000020.1"/>
</dbReference>
<reference evidence="2" key="1">
    <citation type="journal article" date="2019" name="Int. J. Syst. Evol. Microbiol.">
        <title>The Global Catalogue of Microorganisms (GCM) 10K type strain sequencing project: providing services to taxonomists for standard genome sequencing and annotation.</title>
        <authorList>
            <consortium name="The Broad Institute Genomics Platform"/>
            <consortium name="The Broad Institute Genome Sequencing Center for Infectious Disease"/>
            <person name="Wu L."/>
            <person name="Ma J."/>
        </authorList>
    </citation>
    <scope>NUCLEOTIDE SEQUENCE [LARGE SCALE GENOMIC DNA]</scope>
    <source>
        <strain evidence="2">CCUG 52468</strain>
    </source>
</reference>
<organism evidence="1 2">
    <name type="scientific">Sphingobacterium daejeonense</name>
    <dbReference type="NCBI Taxonomy" id="371142"/>
    <lineage>
        <taxon>Bacteria</taxon>
        <taxon>Pseudomonadati</taxon>
        <taxon>Bacteroidota</taxon>
        <taxon>Sphingobacteriia</taxon>
        <taxon>Sphingobacteriales</taxon>
        <taxon>Sphingobacteriaceae</taxon>
        <taxon>Sphingobacterium</taxon>
    </lineage>
</organism>
<sequence>MKTVFTSLISVLLTINISVSQEINPTKQLIKNFYKDMFDNIKSPEEILKEYVVYSDSSLNDALSTISYYRLGSSHDEKFVISLKESVNNNSIKIVGYD</sequence>
<comment type="caution">
    <text evidence="1">The sequence shown here is derived from an EMBL/GenBank/DDBJ whole genome shotgun (WGS) entry which is preliminary data.</text>
</comment>
<dbReference type="EMBL" id="JBHTKY010000020">
    <property type="protein sequence ID" value="MFD1166586.1"/>
    <property type="molecule type" value="Genomic_DNA"/>
</dbReference>
<keyword evidence="2" id="KW-1185">Reference proteome</keyword>
<dbReference type="Proteomes" id="UP001597205">
    <property type="component" value="Unassembled WGS sequence"/>
</dbReference>